<proteinExistence type="predicted"/>
<dbReference type="Proteomes" id="UP000735874">
    <property type="component" value="Unassembled WGS sequence"/>
</dbReference>
<evidence type="ECO:0000313" key="3">
    <source>
        <dbReference type="EMBL" id="KAG2963675.1"/>
    </source>
</evidence>
<dbReference type="AlphaFoldDB" id="A0A8T0Y905"/>
<protein>
    <submittedName>
        <fullName evidence="1">Uncharacterized protein</fullName>
    </submittedName>
</protein>
<dbReference type="Proteomes" id="UP000774804">
    <property type="component" value="Unassembled WGS sequence"/>
</dbReference>
<accession>A0A8T0Y905</accession>
<evidence type="ECO:0000313" key="2">
    <source>
        <dbReference type="EMBL" id="KAG2886229.1"/>
    </source>
</evidence>
<evidence type="ECO:0000313" key="4">
    <source>
        <dbReference type="Proteomes" id="UP000735874"/>
    </source>
</evidence>
<gene>
    <name evidence="1" type="ORF">PC113_g20946</name>
    <name evidence="2" type="ORF">PC115_g20740</name>
    <name evidence="3" type="ORF">PC118_g20766</name>
</gene>
<dbReference type="EMBL" id="RCMG01001281">
    <property type="protein sequence ID" value="KAG2831384.1"/>
    <property type="molecule type" value="Genomic_DNA"/>
</dbReference>
<dbReference type="Proteomes" id="UP000697107">
    <property type="component" value="Unassembled WGS sequence"/>
</dbReference>
<organism evidence="1 4">
    <name type="scientific">Phytophthora cactorum</name>
    <dbReference type="NCBI Taxonomy" id="29920"/>
    <lineage>
        <taxon>Eukaryota</taxon>
        <taxon>Sar</taxon>
        <taxon>Stramenopiles</taxon>
        <taxon>Oomycota</taxon>
        <taxon>Peronosporomycetes</taxon>
        <taxon>Peronosporales</taxon>
        <taxon>Peronosporaceae</taxon>
        <taxon>Phytophthora</taxon>
    </lineage>
</organism>
<sequence length="82" mass="8949">MERTFSTLVTWIDQASSVRDVTTLESLVTPGHTEYRHFRRRAVELGARRAATSSVAIRGQPHDLRCVVLAGTLPSSADPAGD</sequence>
<name>A0A8T0Y905_9STRA</name>
<evidence type="ECO:0000313" key="1">
    <source>
        <dbReference type="EMBL" id="KAG2831384.1"/>
    </source>
</evidence>
<comment type="caution">
    <text evidence="1">The sequence shown here is derived from an EMBL/GenBank/DDBJ whole genome shotgun (WGS) entry which is preliminary data.</text>
</comment>
<dbReference type="EMBL" id="RCMI01001354">
    <property type="protein sequence ID" value="KAG2886229.1"/>
    <property type="molecule type" value="Genomic_DNA"/>
</dbReference>
<dbReference type="EMBL" id="RCML01001306">
    <property type="protein sequence ID" value="KAG2963675.1"/>
    <property type="molecule type" value="Genomic_DNA"/>
</dbReference>
<reference evidence="1" key="1">
    <citation type="submission" date="2018-10" db="EMBL/GenBank/DDBJ databases">
        <title>Effector identification in a new, highly contiguous assembly of the strawberry crown rot pathogen Phytophthora cactorum.</title>
        <authorList>
            <person name="Armitage A.D."/>
            <person name="Nellist C.F."/>
            <person name="Bates H."/>
            <person name="Vickerstaff R.J."/>
            <person name="Harrison R.J."/>
        </authorList>
    </citation>
    <scope>NUCLEOTIDE SEQUENCE</scope>
    <source>
        <strain evidence="1">15-7</strain>
        <strain evidence="2">4032</strain>
        <strain evidence="3">P415</strain>
    </source>
</reference>